<reference evidence="2" key="1">
    <citation type="submission" date="2021-08" db="EMBL/GenBank/DDBJ databases">
        <title>WGS assembly of Ceratopteris richardii.</title>
        <authorList>
            <person name="Marchant D.B."/>
            <person name="Chen G."/>
            <person name="Jenkins J."/>
            <person name="Shu S."/>
            <person name="Leebens-Mack J."/>
            <person name="Grimwood J."/>
            <person name="Schmutz J."/>
            <person name="Soltis P."/>
            <person name="Soltis D."/>
            <person name="Chen Z.-H."/>
        </authorList>
    </citation>
    <scope>NUCLEOTIDE SEQUENCE</scope>
    <source>
        <strain evidence="2">Whitten #5841</strain>
        <tissue evidence="2">Leaf</tissue>
    </source>
</reference>
<evidence type="ECO:0000313" key="2">
    <source>
        <dbReference type="EMBL" id="KAH7352215.1"/>
    </source>
</evidence>
<sequence length="150" mass="16849">MEERMIESEKKKHRPRGRQRTVFRKVSSGRKKEGTTSVEEGIVTMLEFFSLQHVSIPGVCGSVINAYSSCNTSFTCGHHTGTPTSMFNASSEDTHGCSRSGRKTRFYCTGCMLFCGGRSYASWETKDLLSKDQFLILMKLEEASRKGRGR</sequence>
<name>A0A8T2SMH5_CERRI</name>
<feature type="compositionally biased region" description="Basic residues" evidence="1">
    <location>
        <begin position="11"/>
        <end position="29"/>
    </location>
</feature>
<accession>A0A8T2SMH5</accession>
<dbReference type="EMBL" id="CM035424">
    <property type="protein sequence ID" value="KAH7352215.1"/>
    <property type="molecule type" value="Genomic_DNA"/>
</dbReference>
<evidence type="ECO:0000313" key="3">
    <source>
        <dbReference type="Proteomes" id="UP000825935"/>
    </source>
</evidence>
<proteinExistence type="predicted"/>
<dbReference type="Proteomes" id="UP000825935">
    <property type="component" value="Chromosome 19"/>
</dbReference>
<feature type="compositionally biased region" description="Basic and acidic residues" evidence="1">
    <location>
        <begin position="1"/>
        <end position="10"/>
    </location>
</feature>
<dbReference type="AlphaFoldDB" id="A0A8T2SMH5"/>
<organism evidence="2 3">
    <name type="scientific">Ceratopteris richardii</name>
    <name type="common">Triangle waterfern</name>
    <dbReference type="NCBI Taxonomy" id="49495"/>
    <lineage>
        <taxon>Eukaryota</taxon>
        <taxon>Viridiplantae</taxon>
        <taxon>Streptophyta</taxon>
        <taxon>Embryophyta</taxon>
        <taxon>Tracheophyta</taxon>
        <taxon>Polypodiopsida</taxon>
        <taxon>Polypodiidae</taxon>
        <taxon>Polypodiales</taxon>
        <taxon>Pteridineae</taxon>
        <taxon>Pteridaceae</taxon>
        <taxon>Parkerioideae</taxon>
        <taxon>Ceratopteris</taxon>
    </lineage>
</organism>
<feature type="region of interest" description="Disordered" evidence="1">
    <location>
        <begin position="1"/>
        <end position="36"/>
    </location>
</feature>
<keyword evidence="3" id="KW-1185">Reference proteome</keyword>
<protein>
    <submittedName>
        <fullName evidence="2">Uncharacterized protein</fullName>
    </submittedName>
</protein>
<comment type="caution">
    <text evidence="2">The sequence shown here is derived from an EMBL/GenBank/DDBJ whole genome shotgun (WGS) entry which is preliminary data.</text>
</comment>
<evidence type="ECO:0000256" key="1">
    <source>
        <dbReference type="SAM" id="MobiDB-lite"/>
    </source>
</evidence>
<gene>
    <name evidence="2" type="ORF">KP509_19G034800</name>
</gene>